<comment type="caution">
    <text evidence="3">The sequence shown here is derived from an EMBL/GenBank/DDBJ whole genome shotgun (WGS) entry which is preliminary data.</text>
</comment>
<dbReference type="InterPro" id="IPR005674">
    <property type="entry name" value="CocE/Ser_esterase"/>
</dbReference>
<dbReference type="Gene3D" id="2.60.120.260">
    <property type="entry name" value="Galactose-binding domain-like"/>
    <property type="match status" value="1"/>
</dbReference>
<dbReference type="Proteomes" id="UP001139648">
    <property type="component" value="Unassembled WGS sequence"/>
</dbReference>
<dbReference type="PANTHER" id="PTHR43056:SF10">
    <property type="entry name" value="COCE_NOND FAMILY, PUTATIVE (AFU_ORTHOLOGUE AFUA_7G00600)-RELATED"/>
    <property type="match status" value="1"/>
</dbReference>
<dbReference type="Pfam" id="PF08530">
    <property type="entry name" value="PepX_C"/>
    <property type="match status" value="1"/>
</dbReference>
<keyword evidence="4" id="KW-1185">Reference proteome</keyword>
<keyword evidence="1 3" id="KW-0378">Hydrolase</keyword>
<evidence type="ECO:0000313" key="3">
    <source>
        <dbReference type="EMBL" id="MCP2357101.1"/>
    </source>
</evidence>
<dbReference type="AlphaFoldDB" id="A0A9X2K4Z8"/>
<dbReference type="NCBIfam" id="TIGR00976">
    <property type="entry name" value="CocE_NonD"/>
    <property type="match status" value="1"/>
</dbReference>
<dbReference type="GO" id="GO:0008239">
    <property type="term" value="F:dipeptidyl-peptidase activity"/>
    <property type="evidence" value="ECO:0007669"/>
    <property type="project" value="InterPro"/>
</dbReference>
<dbReference type="InterPro" id="IPR050585">
    <property type="entry name" value="Xaa-Pro_dipeptidyl-ppase/CocE"/>
</dbReference>
<evidence type="ECO:0000313" key="4">
    <source>
        <dbReference type="Proteomes" id="UP001139648"/>
    </source>
</evidence>
<proteinExistence type="predicted"/>
<dbReference type="EMBL" id="JAMZEB010000002">
    <property type="protein sequence ID" value="MCP2357101.1"/>
    <property type="molecule type" value="Genomic_DNA"/>
</dbReference>
<feature type="domain" description="Xaa-Pro dipeptidyl-peptidase C-terminal" evidence="2">
    <location>
        <begin position="317"/>
        <end position="560"/>
    </location>
</feature>
<dbReference type="Gene3D" id="3.40.50.1820">
    <property type="entry name" value="alpha/beta hydrolase"/>
    <property type="match status" value="1"/>
</dbReference>
<dbReference type="SUPFAM" id="SSF49785">
    <property type="entry name" value="Galactose-binding domain-like"/>
    <property type="match status" value="1"/>
</dbReference>
<protein>
    <submittedName>
        <fullName evidence="3">CocE/NonD family hydrolase</fullName>
    </submittedName>
</protein>
<dbReference type="PANTHER" id="PTHR43056">
    <property type="entry name" value="PEPTIDASE S9 PROLYL OLIGOPEPTIDASE"/>
    <property type="match status" value="1"/>
</dbReference>
<dbReference type="InterPro" id="IPR013736">
    <property type="entry name" value="Xaa-Pro_dipept_C"/>
</dbReference>
<dbReference type="InterPro" id="IPR008979">
    <property type="entry name" value="Galactose-bd-like_sf"/>
</dbReference>
<accession>A0A9X2K4Z8</accession>
<evidence type="ECO:0000259" key="2">
    <source>
        <dbReference type="SMART" id="SM00939"/>
    </source>
</evidence>
<dbReference type="InterPro" id="IPR000383">
    <property type="entry name" value="Xaa-Pro-like_dom"/>
</dbReference>
<organism evidence="3 4">
    <name type="scientific">Nonomuraea thailandensis</name>
    <dbReference type="NCBI Taxonomy" id="1188745"/>
    <lineage>
        <taxon>Bacteria</taxon>
        <taxon>Bacillati</taxon>
        <taxon>Actinomycetota</taxon>
        <taxon>Actinomycetes</taxon>
        <taxon>Streptosporangiales</taxon>
        <taxon>Streptosporangiaceae</taxon>
        <taxon>Nonomuraea</taxon>
    </lineage>
</organism>
<dbReference type="Pfam" id="PF02129">
    <property type="entry name" value="Peptidase_S15"/>
    <property type="match status" value="1"/>
</dbReference>
<dbReference type="Gene3D" id="1.10.3020.10">
    <property type="entry name" value="alpha-amino acid ester hydrolase ( Helical cap domain)"/>
    <property type="match status" value="1"/>
</dbReference>
<dbReference type="SMART" id="SM00939">
    <property type="entry name" value="PepX_C"/>
    <property type="match status" value="1"/>
</dbReference>
<evidence type="ECO:0000256" key="1">
    <source>
        <dbReference type="ARBA" id="ARBA00022801"/>
    </source>
</evidence>
<sequence>MSAATYTVRRNADVPMSDGVRLRADIWLPDRDGPVPVLLERMPYDKSSSFMAQHIVGLEIVRALDAGFAVVVQDTRGRYASEGDFDPFTHEAADGSDTVAWLLEQDFCDGHVFMYGASYIGATQLLAASAAPEGLRAIAPQLTTSDYYESWTYRGGALQLGFVLLWIIESLAPPDLDRRAPDATLSALLADLREDPWHAMDLVPARRKELEALAPYLRDWLAHPSRDGFWAAIDPSRAYGRMDVAGLHIGGWHDLFLDGTLRNYRGLTEHAPTEEARGRQYLVVGPWSHGNLSGWQGDGWHGYDADSGALDLTAMHLEFFSAIAAGREPDLPKARIFFTGADTWHDLPSWPPPGTTPTSWALRADGGLTQGAAGEQATLTYRSDPANPVPTTGGATFLPGLLVARDSGPKDQAAIEARDDVLVLTSAPLETGLTIAGEVVLHLEAASSAEDCDWTARLTEVDAAGRSVGLVDGILRARYRHGGAAVALTPGRRESYRLPLGSIAHVVPAGHRLRLQIASSNYPRFDRNPQTMADPAEATGDDFAVADQTVFVGAGGTHLVIPIAPDLPEGPGA</sequence>
<dbReference type="RefSeq" id="WP_253744238.1">
    <property type="nucleotide sequence ID" value="NZ_BAABKA010000103.1"/>
</dbReference>
<reference evidence="3" key="1">
    <citation type="submission" date="2022-06" db="EMBL/GenBank/DDBJ databases">
        <title>Sequencing the genomes of 1000 actinobacteria strains.</title>
        <authorList>
            <person name="Klenk H.-P."/>
        </authorList>
    </citation>
    <scope>NUCLEOTIDE SEQUENCE</scope>
    <source>
        <strain evidence="3">DSM 46694</strain>
    </source>
</reference>
<dbReference type="SUPFAM" id="SSF53474">
    <property type="entry name" value="alpha/beta-Hydrolases"/>
    <property type="match status" value="1"/>
</dbReference>
<gene>
    <name evidence="3" type="ORF">HD597_004121</name>
</gene>
<dbReference type="InterPro" id="IPR029058">
    <property type="entry name" value="AB_hydrolase_fold"/>
</dbReference>
<name>A0A9X2K4Z8_9ACTN</name>